<dbReference type="InterPro" id="IPR027791">
    <property type="entry name" value="Galactosyl_T_C"/>
</dbReference>
<dbReference type="Proteomes" id="UP000677913">
    <property type="component" value="Unassembled WGS sequence"/>
</dbReference>
<dbReference type="EC" id="2.4.-.-" evidence="3"/>
<dbReference type="RefSeq" id="WP_211472141.1">
    <property type="nucleotide sequence ID" value="NZ_JAGSXH010000190.1"/>
</dbReference>
<dbReference type="EMBL" id="JAGSXH010000190">
    <property type="protein sequence ID" value="MBS2966757.1"/>
    <property type="molecule type" value="Genomic_DNA"/>
</dbReference>
<dbReference type="PANTHER" id="PTHR43179:SF7">
    <property type="entry name" value="RHAMNOSYLTRANSFERASE WBBL"/>
    <property type="match status" value="1"/>
</dbReference>
<proteinExistence type="predicted"/>
<name>A0A8J8BDZ8_9ACTN</name>
<dbReference type="Gene3D" id="3.90.550.10">
    <property type="entry name" value="Spore Coat Polysaccharide Biosynthesis Protein SpsA, Chain A"/>
    <property type="match status" value="1"/>
</dbReference>
<evidence type="ECO:0000313" key="3">
    <source>
        <dbReference type="EMBL" id="MBS2966757.1"/>
    </source>
</evidence>
<keyword evidence="3" id="KW-0328">Glycosyltransferase</keyword>
<protein>
    <submittedName>
        <fullName evidence="3">Glycosyltransferase</fullName>
        <ecNumber evidence="3">2.4.-.-</ecNumber>
    </submittedName>
</protein>
<evidence type="ECO:0000259" key="2">
    <source>
        <dbReference type="Pfam" id="PF02709"/>
    </source>
</evidence>
<sequence>MRSHRPADSASLARAVADAVVLKADDGAQAANPYYWHRAQDQLAAVLGEITAYGDADLSAATAGLLADPRSVAAWQRVCDLVAALDDGPGGKTEGIALAAWDVVAKSRLGYHVGDEYDPGTPADEGWRSWPAAVPTRTSYAEPLAHIVIPFRDRTEHAVRARNLAACLASLGDQTQDRSLYRVTVVESDDAPRWQELIELHADEYLFARKPDSFSKCWSVNAGVVNTSRPAPLVCILDADALVDADFVRRNTDRFLREGTGALLPFRNLFYLDAPASARAIADRCSARLPDADPRGLRGFLVHRAPGVCMWLRRDVFDAVGGMDERFEGWGREDIDFVLRVQLATAFDIYDDRMLHLHHPSSAQLDNGHTVNAHIPLLSWVPDGPIGRLDRYRDR</sequence>
<dbReference type="GO" id="GO:0016757">
    <property type="term" value="F:glycosyltransferase activity"/>
    <property type="evidence" value="ECO:0007669"/>
    <property type="project" value="UniProtKB-KW"/>
</dbReference>
<organism evidence="3 4">
    <name type="scientific">Actinocrinis puniceicyclus</name>
    <dbReference type="NCBI Taxonomy" id="977794"/>
    <lineage>
        <taxon>Bacteria</taxon>
        <taxon>Bacillati</taxon>
        <taxon>Actinomycetota</taxon>
        <taxon>Actinomycetes</taxon>
        <taxon>Catenulisporales</taxon>
        <taxon>Actinospicaceae</taxon>
        <taxon>Actinocrinis</taxon>
    </lineage>
</organism>
<gene>
    <name evidence="3" type="ORF">KGA66_27220</name>
</gene>
<keyword evidence="1 3" id="KW-0808">Transferase</keyword>
<accession>A0A8J8BDZ8</accession>
<feature type="domain" description="Galactosyltransferase C-terminal" evidence="2">
    <location>
        <begin position="309"/>
        <end position="344"/>
    </location>
</feature>
<evidence type="ECO:0000313" key="4">
    <source>
        <dbReference type="Proteomes" id="UP000677913"/>
    </source>
</evidence>
<dbReference type="InterPro" id="IPR029044">
    <property type="entry name" value="Nucleotide-diphossugar_trans"/>
</dbReference>
<keyword evidence="4" id="KW-1185">Reference proteome</keyword>
<evidence type="ECO:0000256" key="1">
    <source>
        <dbReference type="ARBA" id="ARBA00022679"/>
    </source>
</evidence>
<dbReference type="SUPFAM" id="SSF53448">
    <property type="entry name" value="Nucleotide-diphospho-sugar transferases"/>
    <property type="match status" value="1"/>
</dbReference>
<comment type="caution">
    <text evidence="3">The sequence shown here is derived from an EMBL/GenBank/DDBJ whole genome shotgun (WGS) entry which is preliminary data.</text>
</comment>
<dbReference type="Pfam" id="PF02709">
    <property type="entry name" value="Glyco_transf_7C"/>
    <property type="match status" value="1"/>
</dbReference>
<reference evidence="3" key="1">
    <citation type="submission" date="2021-04" db="EMBL/GenBank/DDBJ databases">
        <title>Genome based classification of Actinospica acidithermotolerans sp. nov., an actinobacterium isolated from an Indonesian hot spring.</title>
        <authorList>
            <person name="Kusuma A.B."/>
            <person name="Putra K.E."/>
            <person name="Nafisah S."/>
            <person name="Loh J."/>
            <person name="Nouioui I."/>
            <person name="Goodfellow M."/>
        </authorList>
    </citation>
    <scope>NUCLEOTIDE SEQUENCE</scope>
    <source>
        <strain evidence="3">DSM 45618</strain>
    </source>
</reference>
<dbReference type="AlphaFoldDB" id="A0A8J8BDZ8"/>
<dbReference type="PANTHER" id="PTHR43179">
    <property type="entry name" value="RHAMNOSYLTRANSFERASE WBBL"/>
    <property type="match status" value="1"/>
</dbReference>